<sequence length="127" mass="14310">MACVDSLLHRPDSALARHLGLDWSAHEENTARLYEVLHYGLQLTWADRTVDPDDPEVRRRRMQDERNGVRPPKAPILPPVAVRPAAAAERARESYLAELAAWTAPVASERVMVDSDEFDRILGLDSE</sequence>
<accession>A0A7W7SZI9</accession>
<gene>
    <name evidence="2" type="ORF">F4559_001205</name>
</gene>
<dbReference type="RefSeq" id="WP_184666590.1">
    <property type="nucleotide sequence ID" value="NZ_BAABAI010000034.1"/>
</dbReference>
<comment type="caution">
    <text evidence="2">The sequence shown here is derived from an EMBL/GenBank/DDBJ whole genome shotgun (WGS) entry which is preliminary data.</text>
</comment>
<dbReference type="Proteomes" id="UP000542674">
    <property type="component" value="Unassembled WGS sequence"/>
</dbReference>
<evidence type="ECO:0000313" key="3">
    <source>
        <dbReference type="Proteomes" id="UP000542674"/>
    </source>
</evidence>
<keyword evidence="3" id="KW-1185">Reference proteome</keyword>
<reference evidence="2 3" key="1">
    <citation type="submission" date="2020-08" db="EMBL/GenBank/DDBJ databases">
        <title>Sequencing the genomes of 1000 actinobacteria strains.</title>
        <authorList>
            <person name="Klenk H.-P."/>
        </authorList>
    </citation>
    <scope>NUCLEOTIDE SEQUENCE [LARGE SCALE GENOMIC DNA]</scope>
    <source>
        <strain evidence="2 3">DSM 45084</strain>
    </source>
</reference>
<dbReference type="AlphaFoldDB" id="A0A7W7SZI9"/>
<protein>
    <submittedName>
        <fullName evidence="2">Uncharacterized protein</fullName>
    </submittedName>
</protein>
<proteinExistence type="predicted"/>
<evidence type="ECO:0000256" key="1">
    <source>
        <dbReference type="SAM" id="MobiDB-lite"/>
    </source>
</evidence>
<organism evidence="2 3">
    <name type="scientific">Saccharothrix violaceirubra</name>
    <dbReference type="NCBI Taxonomy" id="413306"/>
    <lineage>
        <taxon>Bacteria</taxon>
        <taxon>Bacillati</taxon>
        <taxon>Actinomycetota</taxon>
        <taxon>Actinomycetes</taxon>
        <taxon>Pseudonocardiales</taxon>
        <taxon>Pseudonocardiaceae</taxon>
        <taxon>Saccharothrix</taxon>
    </lineage>
</organism>
<name>A0A7W7SZI9_9PSEU</name>
<feature type="compositionally biased region" description="Basic and acidic residues" evidence="1">
    <location>
        <begin position="50"/>
        <end position="68"/>
    </location>
</feature>
<evidence type="ECO:0000313" key="2">
    <source>
        <dbReference type="EMBL" id="MBB4963846.1"/>
    </source>
</evidence>
<feature type="region of interest" description="Disordered" evidence="1">
    <location>
        <begin position="50"/>
        <end position="77"/>
    </location>
</feature>
<dbReference type="EMBL" id="JACHJS010000001">
    <property type="protein sequence ID" value="MBB4963846.1"/>
    <property type="molecule type" value="Genomic_DNA"/>
</dbReference>